<dbReference type="Gene3D" id="3.40.1080.10">
    <property type="entry name" value="Glutaconate Coenzyme A-transferase"/>
    <property type="match status" value="1"/>
</dbReference>
<dbReference type="SUPFAM" id="SSF100950">
    <property type="entry name" value="NagB/RpiA/CoA transferase-like"/>
    <property type="match status" value="2"/>
</dbReference>
<feature type="domain" description="Acetyl-CoA hydrolase/transferase C-terminal" evidence="4">
    <location>
        <begin position="272"/>
        <end position="424"/>
    </location>
</feature>
<proteinExistence type="inferred from homology"/>
<evidence type="ECO:0000256" key="2">
    <source>
        <dbReference type="ARBA" id="ARBA00022679"/>
    </source>
</evidence>
<dbReference type="InterPro" id="IPR046433">
    <property type="entry name" value="ActCoA_hydro"/>
</dbReference>
<name>A0A0F9P6P4_9ZZZZ</name>
<dbReference type="PANTHER" id="PTHR21432">
    <property type="entry name" value="ACETYL-COA HYDROLASE-RELATED"/>
    <property type="match status" value="1"/>
</dbReference>
<dbReference type="InterPro" id="IPR038460">
    <property type="entry name" value="AcetylCoA_hyd_C_sf"/>
</dbReference>
<dbReference type="Gene3D" id="3.40.1080.20">
    <property type="entry name" value="Acetyl-CoA hydrolase/transferase C-terminal domain"/>
    <property type="match status" value="1"/>
</dbReference>
<dbReference type="PANTHER" id="PTHR21432:SF20">
    <property type="entry name" value="ACETYL-COA HYDROLASE"/>
    <property type="match status" value="1"/>
</dbReference>
<comment type="similarity">
    <text evidence="1">Belongs to the acetyl-CoA hydrolase/transferase family.</text>
</comment>
<feature type="domain" description="Acetyl-CoA hydrolase/transferase N-terminal" evidence="3">
    <location>
        <begin position="6"/>
        <end position="182"/>
    </location>
</feature>
<sequence>MKDWKKDYSLKITENDEAIQNVVSDNRIVFGHAAGEPIALVDELIKQKDRLHNVEIVHMVPLQECKYCLPGMEKNFRHNSLFAGSGTRGSIHEGRSDFTPVFFSEIPRLFRDNILPLDVALIQISPPDENGYMSFGVSIDYTMQAAKSAKIVIAEVNKQMPRTRSSYIHISQIDYIVENDHPILEIPLPKISVVEERIGSHIASLVPDRANLQLGIGGIPDAVLNFLQEKKDLGIHSEMFSDGVLDLYEKGIITNKFNNLNPGKFTATFLMGTKRLYDFADKNPHIDMRPVDYTNNLNIAGKINTLISINSAIQVDLHGQVCADTIGFQQYSGVGGQVDFVRASSLSPEGKSIIALPSTNKKKTFSRIVSKLDEGACVTTSRNDVHYIVTEFGIADLRGKTIRQRAEALIKISHPDFQEQLKKDFF</sequence>
<reference evidence="5" key="1">
    <citation type="journal article" date="2015" name="Nature">
        <title>Complex archaea that bridge the gap between prokaryotes and eukaryotes.</title>
        <authorList>
            <person name="Spang A."/>
            <person name="Saw J.H."/>
            <person name="Jorgensen S.L."/>
            <person name="Zaremba-Niedzwiedzka K."/>
            <person name="Martijn J."/>
            <person name="Lind A.E."/>
            <person name="van Eijk R."/>
            <person name="Schleper C."/>
            <person name="Guy L."/>
            <person name="Ettema T.J."/>
        </authorList>
    </citation>
    <scope>NUCLEOTIDE SEQUENCE</scope>
</reference>
<evidence type="ECO:0000259" key="3">
    <source>
        <dbReference type="Pfam" id="PF02550"/>
    </source>
</evidence>
<dbReference type="Pfam" id="PF13336">
    <property type="entry name" value="AcetylCoA_hyd_C"/>
    <property type="match status" value="1"/>
</dbReference>
<dbReference type="InterPro" id="IPR026888">
    <property type="entry name" value="AcetylCoA_hyd_C"/>
</dbReference>
<dbReference type="GO" id="GO:0008775">
    <property type="term" value="F:acetate CoA-transferase activity"/>
    <property type="evidence" value="ECO:0007669"/>
    <property type="project" value="InterPro"/>
</dbReference>
<dbReference type="Gene3D" id="3.30.750.70">
    <property type="entry name" value="4-hydroxybutyrate coenzyme like domains"/>
    <property type="match status" value="1"/>
</dbReference>
<keyword evidence="2" id="KW-0808">Transferase</keyword>
<evidence type="ECO:0000259" key="4">
    <source>
        <dbReference type="Pfam" id="PF13336"/>
    </source>
</evidence>
<dbReference type="EMBL" id="LAZR01002627">
    <property type="protein sequence ID" value="KKN27550.1"/>
    <property type="molecule type" value="Genomic_DNA"/>
</dbReference>
<dbReference type="Pfam" id="PF02550">
    <property type="entry name" value="AcetylCoA_hydro"/>
    <property type="match status" value="1"/>
</dbReference>
<evidence type="ECO:0000313" key="5">
    <source>
        <dbReference type="EMBL" id="KKN27550.1"/>
    </source>
</evidence>
<organism evidence="5">
    <name type="scientific">marine sediment metagenome</name>
    <dbReference type="NCBI Taxonomy" id="412755"/>
    <lineage>
        <taxon>unclassified sequences</taxon>
        <taxon>metagenomes</taxon>
        <taxon>ecological metagenomes</taxon>
    </lineage>
</organism>
<accession>A0A0F9P6P4</accession>
<dbReference type="InterPro" id="IPR003702">
    <property type="entry name" value="ActCoA_hydro_N"/>
</dbReference>
<protein>
    <submittedName>
        <fullName evidence="5">Uncharacterized protein</fullName>
    </submittedName>
</protein>
<comment type="caution">
    <text evidence="5">The sequence shown here is derived from an EMBL/GenBank/DDBJ whole genome shotgun (WGS) entry which is preliminary data.</text>
</comment>
<gene>
    <name evidence="5" type="ORF">LCGC14_0863470</name>
</gene>
<dbReference type="AlphaFoldDB" id="A0A0F9P6P4"/>
<dbReference type="InterPro" id="IPR037171">
    <property type="entry name" value="NagB/RpiA_transferase-like"/>
</dbReference>
<evidence type="ECO:0000256" key="1">
    <source>
        <dbReference type="ARBA" id="ARBA00009632"/>
    </source>
</evidence>
<dbReference type="GO" id="GO:0006083">
    <property type="term" value="P:acetate metabolic process"/>
    <property type="evidence" value="ECO:0007669"/>
    <property type="project" value="InterPro"/>
</dbReference>